<dbReference type="Proteomes" id="UP001062846">
    <property type="component" value="Chromosome 7"/>
</dbReference>
<proteinExistence type="predicted"/>
<name>A0ACC0N2S2_RHOML</name>
<accession>A0ACC0N2S2</accession>
<evidence type="ECO:0000313" key="2">
    <source>
        <dbReference type="Proteomes" id="UP001062846"/>
    </source>
</evidence>
<sequence length="155" mass="18340">MGYIYEAMDWARESIAKSFNQNKEMNDEVFKIIDKRWDVQLHRPLHATGFYLNPEFFYKDPEACKVPEVIGGLYNFITKLIPNNDTRSGLCRLYEKAERLFGNPMTEAKRYKGTRLNTYRKKGKPTPKALRGKTSLIDEENEEEEWETDDEEKKM</sequence>
<gene>
    <name evidence="1" type="ORF">RHMOL_Rhmol07G0194500</name>
</gene>
<organism evidence="1 2">
    <name type="scientific">Rhododendron molle</name>
    <name type="common">Chinese azalea</name>
    <name type="synonym">Azalea mollis</name>
    <dbReference type="NCBI Taxonomy" id="49168"/>
    <lineage>
        <taxon>Eukaryota</taxon>
        <taxon>Viridiplantae</taxon>
        <taxon>Streptophyta</taxon>
        <taxon>Embryophyta</taxon>
        <taxon>Tracheophyta</taxon>
        <taxon>Spermatophyta</taxon>
        <taxon>Magnoliopsida</taxon>
        <taxon>eudicotyledons</taxon>
        <taxon>Gunneridae</taxon>
        <taxon>Pentapetalae</taxon>
        <taxon>asterids</taxon>
        <taxon>Ericales</taxon>
        <taxon>Ericaceae</taxon>
        <taxon>Ericoideae</taxon>
        <taxon>Rhodoreae</taxon>
        <taxon>Rhododendron</taxon>
    </lineage>
</organism>
<protein>
    <submittedName>
        <fullName evidence="1">Uncharacterized protein</fullName>
    </submittedName>
</protein>
<dbReference type="EMBL" id="CM046394">
    <property type="protein sequence ID" value="KAI8547424.1"/>
    <property type="molecule type" value="Genomic_DNA"/>
</dbReference>
<comment type="caution">
    <text evidence="1">The sequence shown here is derived from an EMBL/GenBank/DDBJ whole genome shotgun (WGS) entry which is preliminary data.</text>
</comment>
<keyword evidence="2" id="KW-1185">Reference proteome</keyword>
<reference evidence="1" key="1">
    <citation type="submission" date="2022-02" db="EMBL/GenBank/DDBJ databases">
        <title>Plant Genome Project.</title>
        <authorList>
            <person name="Zhang R.-G."/>
        </authorList>
    </citation>
    <scope>NUCLEOTIDE SEQUENCE</scope>
    <source>
        <strain evidence="1">AT1</strain>
    </source>
</reference>
<evidence type="ECO:0000313" key="1">
    <source>
        <dbReference type="EMBL" id="KAI8547424.1"/>
    </source>
</evidence>